<dbReference type="PANTHER" id="PTHR34396:SF25">
    <property type="entry name" value="BOUNDARY ELEMENT ASSOCIATED FACTOR"/>
    <property type="match status" value="1"/>
</dbReference>
<keyword evidence="1" id="KW-0479">Metal-binding</keyword>
<dbReference type="GO" id="GO:1990837">
    <property type="term" value="F:sequence-specific double-stranded DNA binding"/>
    <property type="evidence" value="ECO:0007669"/>
    <property type="project" value="TreeGrafter"/>
</dbReference>
<sequence length="202" mass="23570">MPKLPRKKKPVWDHFCITGKNDDPHPSVRCNHCSKEYKRAVPGRMQDHLDKKCSVAPDIAKSQSRQQNTTSTVDRSGNHMSYEQQRSFEILLVQALISTQTDHSFVDDPNVIELFRLLRPSFKLPNREELRMQMDYYSNQTSGLEYRHQQTIYHETVTPIMSSSEGLLDPNREISIFQRSAQSGEVYDLYLNYPNLDNTYEN</sequence>
<dbReference type="GO" id="GO:0006357">
    <property type="term" value="P:regulation of transcription by RNA polymerase II"/>
    <property type="evidence" value="ECO:0007669"/>
    <property type="project" value="TreeGrafter"/>
</dbReference>
<dbReference type="STRING" id="658196.A0A397SG35"/>
<reference evidence="7 8" key="1">
    <citation type="submission" date="2018-06" db="EMBL/GenBank/DDBJ databases">
        <title>Comparative genomics reveals the genomic features of Rhizophagus irregularis, R. cerebriforme, R. diaphanum and Gigaspora rosea, and their symbiotic lifestyle signature.</title>
        <authorList>
            <person name="Morin E."/>
            <person name="San Clemente H."/>
            <person name="Chen E.C.H."/>
            <person name="De La Providencia I."/>
            <person name="Hainaut M."/>
            <person name="Kuo A."/>
            <person name="Kohler A."/>
            <person name="Murat C."/>
            <person name="Tang N."/>
            <person name="Roy S."/>
            <person name="Loubradou J."/>
            <person name="Henrissat B."/>
            <person name="Grigoriev I.V."/>
            <person name="Corradi N."/>
            <person name="Roux C."/>
            <person name="Martin F.M."/>
        </authorList>
    </citation>
    <scope>NUCLEOTIDE SEQUENCE [LARGE SCALE GENOMIC DNA]</scope>
    <source>
        <strain evidence="7 8">DAOM 227022</strain>
    </source>
</reference>
<name>A0A397SG35_9GLOM</name>
<dbReference type="PROSITE" id="PS50808">
    <property type="entry name" value="ZF_BED"/>
    <property type="match status" value="1"/>
</dbReference>
<evidence type="ECO:0000256" key="4">
    <source>
        <dbReference type="PROSITE-ProRule" id="PRU00027"/>
    </source>
</evidence>
<evidence type="ECO:0000259" key="6">
    <source>
        <dbReference type="PROSITE" id="PS50808"/>
    </source>
</evidence>
<dbReference type="GO" id="GO:0008270">
    <property type="term" value="F:zinc ion binding"/>
    <property type="evidence" value="ECO:0007669"/>
    <property type="project" value="UniProtKB-KW"/>
</dbReference>
<keyword evidence="8" id="KW-1185">Reference proteome</keyword>
<comment type="caution">
    <text evidence="7">The sequence shown here is derived from an EMBL/GenBank/DDBJ whole genome shotgun (WGS) entry which is preliminary data.</text>
</comment>
<evidence type="ECO:0000256" key="1">
    <source>
        <dbReference type="ARBA" id="ARBA00022723"/>
    </source>
</evidence>
<evidence type="ECO:0000256" key="2">
    <source>
        <dbReference type="ARBA" id="ARBA00022771"/>
    </source>
</evidence>
<dbReference type="Proteomes" id="UP000265703">
    <property type="component" value="Unassembled WGS sequence"/>
</dbReference>
<accession>A0A397SG35</accession>
<gene>
    <name evidence="7" type="ORF">C1645_741935</name>
</gene>
<dbReference type="AlphaFoldDB" id="A0A397SG35"/>
<keyword evidence="3" id="KW-0862">Zinc</keyword>
<dbReference type="EMBL" id="QKYT01000457">
    <property type="protein sequence ID" value="RIA84978.1"/>
    <property type="molecule type" value="Genomic_DNA"/>
</dbReference>
<proteinExistence type="predicted"/>
<protein>
    <recommendedName>
        <fullName evidence="6">BED-type domain-containing protein</fullName>
    </recommendedName>
</protein>
<feature type="domain" description="BED-type" evidence="6">
    <location>
        <begin position="6"/>
        <end position="60"/>
    </location>
</feature>
<organism evidence="7 8">
    <name type="scientific">Glomus cerebriforme</name>
    <dbReference type="NCBI Taxonomy" id="658196"/>
    <lineage>
        <taxon>Eukaryota</taxon>
        <taxon>Fungi</taxon>
        <taxon>Fungi incertae sedis</taxon>
        <taxon>Mucoromycota</taxon>
        <taxon>Glomeromycotina</taxon>
        <taxon>Glomeromycetes</taxon>
        <taxon>Glomerales</taxon>
        <taxon>Glomeraceae</taxon>
        <taxon>Glomus</taxon>
    </lineage>
</organism>
<keyword evidence="2 4" id="KW-0863">Zinc-finger</keyword>
<dbReference type="PANTHER" id="PTHR34396">
    <property type="entry name" value="OS03G0264950 PROTEIN-RELATED"/>
    <property type="match status" value="1"/>
</dbReference>
<dbReference type="GO" id="GO:0005634">
    <property type="term" value="C:nucleus"/>
    <property type="evidence" value="ECO:0007669"/>
    <property type="project" value="TreeGrafter"/>
</dbReference>
<dbReference type="Pfam" id="PF02892">
    <property type="entry name" value="zf-BED"/>
    <property type="match status" value="1"/>
</dbReference>
<evidence type="ECO:0000256" key="3">
    <source>
        <dbReference type="ARBA" id="ARBA00022833"/>
    </source>
</evidence>
<dbReference type="InterPro" id="IPR053031">
    <property type="entry name" value="Cuticle_assoc_protein"/>
</dbReference>
<evidence type="ECO:0000256" key="5">
    <source>
        <dbReference type="SAM" id="MobiDB-lite"/>
    </source>
</evidence>
<evidence type="ECO:0000313" key="8">
    <source>
        <dbReference type="Proteomes" id="UP000265703"/>
    </source>
</evidence>
<feature type="compositionally biased region" description="Polar residues" evidence="5">
    <location>
        <begin position="61"/>
        <end position="79"/>
    </location>
</feature>
<feature type="region of interest" description="Disordered" evidence="5">
    <location>
        <begin position="57"/>
        <end position="79"/>
    </location>
</feature>
<evidence type="ECO:0000313" key="7">
    <source>
        <dbReference type="EMBL" id="RIA84978.1"/>
    </source>
</evidence>
<dbReference type="InterPro" id="IPR003656">
    <property type="entry name" value="Znf_BED"/>
</dbReference>